<dbReference type="RefSeq" id="WP_148856438.1">
    <property type="nucleotide sequence ID" value="NZ_PHNJ01000001.1"/>
</dbReference>
<dbReference type="AlphaFoldDB" id="A0A8J8Q4V8"/>
<reference evidence="2" key="1">
    <citation type="submission" date="2017-11" db="EMBL/GenBank/DDBJ databases">
        <authorList>
            <person name="Kajale S.C."/>
            <person name="Sharma A."/>
        </authorList>
    </citation>
    <scope>NUCLEOTIDE SEQUENCE</scope>
    <source>
        <strain evidence="2">LS1_42</strain>
    </source>
</reference>
<keyword evidence="3" id="KW-1185">Reference proteome</keyword>
<comment type="caution">
    <text evidence="2">The sequence shown here is derived from an EMBL/GenBank/DDBJ whole genome shotgun (WGS) entry which is preliminary data.</text>
</comment>
<evidence type="ECO:0008006" key="4">
    <source>
        <dbReference type="Google" id="ProtNLM"/>
    </source>
</evidence>
<keyword evidence="1" id="KW-0812">Transmembrane</keyword>
<accession>A0A8J8Q4V8</accession>
<dbReference type="InterPro" id="IPR055942">
    <property type="entry name" value="DUF7520"/>
</dbReference>
<organism evidence="2 3">
    <name type="scientific">Natronococcus pandeyae</name>
    <dbReference type="NCBI Taxonomy" id="2055836"/>
    <lineage>
        <taxon>Archaea</taxon>
        <taxon>Methanobacteriati</taxon>
        <taxon>Methanobacteriota</taxon>
        <taxon>Stenosarchaea group</taxon>
        <taxon>Halobacteria</taxon>
        <taxon>Halobacteriales</taxon>
        <taxon>Natrialbaceae</taxon>
        <taxon>Natronococcus</taxon>
    </lineage>
</organism>
<evidence type="ECO:0000256" key="1">
    <source>
        <dbReference type="SAM" id="Phobius"/>
    </source>
</evidence>
<keyword evidence="1" id="KW-1133">Transmembrane helix</keyword>
<dbReference type="EMBL" id="PHNJ01000001">
    <property type="protein sequence ID" value="TYL40601.1"/>
    <property type="molecule type" value="Genomic_DNA"/>
</dbReference>
<proteinExistence type="predicted"/>
<dbReference type="Proteomes" id="UP000766904">
    <property type="component" value="Unassembled WGS sequence"/>
</dbReference>
<protein>
    <recommendedName>
        <fullName evidence="4">Cox cluster protein</fullName>
    </recommendedName>
</protein>
<keyword evidence="1" id="KW-0472">Membrane</keyword>
<gene>
    <name evidence="2" type="ORF">CV102_03260</name>
</gene>
<evidence type="ECO:0000313" key="3">
    <source>
        <dbReference type="Proteomes" id="UP000766904"/>
    </source>
</evidence>
<feature type="transmembrane region" description="Helical" evidence="1">
    <location>
        <begin position="66"/>
        <end position="86"/>
    </location>
</feature>
<sequence>MTTDGDRNAGRTFGGRRLVLTLGLALVLATAAFGALLGSVLPAQSGLEEVTVLGIRFVVSPVTFALYGGVSVGVFLVTLVLVVTAVSRFDEHAV</sequence>
<dbReference type="Pfam" id="PF24364">
    <property type="entry name" value="DUF7520"/>
    <property type="match status" value="1"/>
</dbReference>
<name>A0A8J8Q4V8_9EURY</name>
<evidence type="ECO:0000313" key="2">
    <source>
        <dbReference type="EMBL" id="TYL40601.1"/>
    </source>
</evidence>